<evidence type="ECO:0000256" key="2">
    <source>
        <dbReference type="ARBA" id="ARBA00022676"/>
    </source>
</evidence>
<dbReference type="InterPro" id="IPR029044">
    <property type="entry name" value="Nucleotide-diphossugar_trans"/>
</dbReference>
<dbReference type="RefSeq" id="WP_379955828.1">
    <property type="nucleotide sequence ID" value="NZ_JAUYVI010000003.1"/>
</dbReference>
<proteinExistence type="predicted"/>
<evidence type="ECO:0000256" key="6">
    <source>
        <dbReference type="ARBA" id="ARBA00022989"/>
    </source>
</evidence>
<reference evidence="10" key="1">
    <citation type="submission" date="2023-08" db="EMBL/GenBank/DDBJ databases">
        <title>Rhodospirillaceae gen. nov., a novel taxon isolated from the Yangtze River Yuezi River estuary sludge.</title>
        <authorList>
            <person name="Ruan L."/>
        </authorList>
    </citation>
    <scope>NUCLEOTIDE SEQUENCE [LARGE SCALE GENOMIC DNA]</scope>
    <source>
        <strain evidence="10">R-7</strain>
    </source>
</reference>
<comment type="caution">
    <text evidence="9">The sequence shown here is derived from an EMBL/GenBank/DDBJ whole genome shotgun (WGS) entry which is preliminary data.</text>
</comment>
<dbReference type="EMBL" id="JAUYVI010000003">
    <property type="protein sequence ID" value="MDQ7248372.1"/>
    <property type="molecule type" value="Genomic_DNA"/>
</dbReference>
<dbReference type="Proteomes" id="UP001230156">
    <property type="component" value="Unassembled WGS sequence"/>
</dbReference>
<dbReference type="InterPro" id="IPR050256">
    <property type="entry name" value="Glycosyltransferase_2"/>
</dbReference>
<organism evidence="9 10">
    <name type="scientific">Dongia sedimenti</name>
    <dbReference type="NCBI Taxonomy" id="3064282"/>
    <lineage>
        <taxon>Bacteria</taxon>
        <taxon>Pseudomonadati</taxon>
        <taxon>Pseudomonadota</taxon>
        <taxon>Alphaproteobacteria</taxon>
        <taxon>Rhodospirillales</taxon>
        <taxon>Dongiaceae</taxon>
        <taxon>Dongia</taxon>
    </lineage>
</organism>
<keyword evidence="4" id="KW-0812">Transmembrane</keyword>
<dbReference type="PANTHER" id="PTHR48090">
    <property type="entry name" value="UNDECAPRENYL-PHOSPHATE 4-DEOXY-4-FORMAMIDO-L-ARABINOSE TRANSFERASE-RELATED"/>
    <property type="match status" value="1"/>
</dbReference>
<evidence type="ECO:0000313" key="10">
    <source>
        <dbReference type="Proteomes" id="UP001230156"/>
    </source>
</evidence>
<keyword evidence="5" id="KW-0448">Lipopolysaccharide biosynthesis</keyword>
<feature type="domain" description="Glycosyltransferase 2-like" evidence="8">
    <location>
        <begin position="26"/>
        <end position="137"/>
    </location>
</feature>
<dbReference type="Gene3D" id="3.90.550.10">
    <property type="entry name" value="Spore Coat Polysaccharide Biosynthesis Protein SpsA, Chain A"/>
    <property type="match status" value="1"/>
</dbReference>
<dbReference type="SUPFAM" id="SSF53448">
    <property type="entry name" value="Nucleotide-diphospho-sugar transferases"/>
    <property type="match status" value="1"/>
</dbReference>
<dbReference type="PANTHER" id="PTHR48090:SF3">
    <property type="entry name" value="UNDECAPRENYL-PHOSPHATE 4-DEOXY-4-FORMAMIDO-L-ARABINOSE TRANSFERASE"/>
    <property type="match status" value="1"/>
</dbReference>
<evidence type="ECO:0000256" key="7">
    <source>
        <dbReference type="ARBA" id="ARBA00023136"/>
    </source>
</evidence>
<keyword evidence="7" id="KW-0472">Membrane</keyword>
<keyword evidence="3" id="KW-0808">Transferase</keyword>
<gene>
    <name evidence="9" type="ORF">Q8A70_11880</name>
</gene>
<evidence type="ECO:0000259" key="8">
    <source>
        <dbReference type="Pfam" id="PF00535"/>
    </source>
</evidence>
<evidence type="ECO:0000256" key="1">
    <source>
        <dbReference type="ARBA" id="ARBA00022475"/>
    </source>
</evidence>
<name>A0ABU0YKY4_9PROT</name>
<evidence type="ECO:0000256" key="4">
    <source>
        <dbReference type="ARBA" id="ARBA00022692"/>
    </source>
</evidence>
<sequence length="301" mass="34743">MQPDSVQQADALPKFDRPISMLAWGFNEEESLKSFFDRAFALLNATAENFELVFINDGSTDRTGAIADAYALHEPRLRVLHNERNLNVGISSWRAIKAARNEILFWQTVDWSYDIRNLRIFLELTKHFDIVQGVRPVPIRLLSYIPVLRSIYRVRSRSDSLRQAIVSLANYYIIRVLFGVRFHDMQNVTFYPTRVAQSLDLQSTTAFANPEGLIKAKARGLEIIEVPIGFLPREAGESKGGRIDFVIRSAIDVLRHWLKWGWRLRLSKRAEIAKPIYRVAEPVFLDEQIIHLTAGLFKEFR</sequence>
<protein>
    <submittedName>
        <fullName evidence="9">Glycosyltransferase family 2 protein</fullName>
    </submittedName>
</protein>
<keyword evidence="2" id="KW-0328">Glycosyltransferase</keyword>
<accession>A0ABU0YKY4</accession>
<dbReference type="CDD" id="cd04179">
    <property type="entry name" value="DPM_DPG-synthase_like"/>
    <property type="match status" value="1"/>
</dbReference>
<keyword evidence="6" id="KW-1133">Transmembrane helix</keyword>
<keyword evidence="10" id="KW-1185">Reference proteome</keyword>
<dbReference type="Pfam" id="PF00535">
    <property type="entry name" value="Glycos_transf_2"/>
    <property type="match status" value="1"/>
</dbReference>
<evidence type="ECO:0000313" key="9">
    <source>
        <dbReference type="EMBL" id="MDQ7248372.1"/>
    </source>
</evidence>
<evidence type="ECO:0000256" key="5">
    <source>
        <dbReference type="ARBA" id="ARBA00022985"/>
    </source>
</evidence>
<dbReference type="InterPro" id="IPR001173">
    <property type="entry name" value="Glyco_trans_2-like"/>
</dbReference>
<keyword evidence="1" id="KW-1003">Cell membrane</keyword>
<evidence type="ECO:0000256" key="3">
    <source>
        <dbReference type="ARBA" id="ARBA00022679"/>
    </source>
</evidence>